<dbReference type="InterPro" id="IPR048962">
    <property type="entry name" value="ARIH1-like_UBL"/>
</dbReference>
<dbReference type="PANTHER" id="PTHR11685">
    <property type="entry name" value="RBR FAMILY RING FINGER AND IBR DOMAIN-CONTAINING"/>
    <property type="match status" value="1"/>
</dbReference>
<reference evidence="10" key="1">
    <citation type="submission" date="2019-10" db="EMBL/GenBank/DDBJ databases">
        <title>Conservation and host-specific expression of non-tandemly repeated heterogenous ribosome RNA gene in arbuscular mycorrhizal fungi.</title>
        <authorList>
            <person name="Maeda T."/>
            <person name="Kobayashi Y."/>
            <person name="Nakagawa T."/>
            <person name="Ezawa T."/>
            <person name="Yamaguchi K."/>
            <person name="Bino T."/>
            <person name="Nishimoto Y."/>
            <person name="Shigenobu S."/>
            <person name="Kawaguchi M."/>
        </authorList>
    </citation>
    <scope>NUCLEOTIDE SEQUENCE</scope>
    <source>
        <strain evidence="10">HR1</strain>
    </source>
</reference>
<evidence type="ECO:0000256" key="6">
    <source>
        <dbReference type="ARBA" id="ARBA00022771"/>
    </source>
</evidence>
<dbReference type="GO" id="GO:0061630">
    <property type="term" value="F:ubiquitin protein ligase activity"/>
    <property type="evidence" value="ECO:0007669"/>
    <property type="project" value="UniProtKB-EC"/>
</dbReference>
<evidence type="ECO:0000259" key="9">
    <source>
        <dbReference type="PROSITE" id="PS51873"/>
    </source>
</evidence>
<organism evidence="10 11">
    <name type="scientific">Rhizophagus clarus</name>
    <dbReference type="NCBI Taxonomy" id="94130"/>
    <lineage>
        <taxon>Eukaryota</taxon>
        <taxon>Fungi</taxon>
        <taxon>Fungi incertae sedis</taxon>
        <taxon>Mucoromycota</taxon>
        <taxon>Glomeromycotina</taxon>
        <taxon>Glomeromycetes</taxon>
        <taxon>Glomerales</taxon>
        <taxon>Glomeraceae</taxon>
        <taxon>Rhizophagus</taxon>
    </lineage>
</organism>
<evidence type="ECO:0000256" key="2">
    <source>
        <dbReference type="ARBA" id="ARBA00012251"/>
    </source>
</evidence>
<dbReference type="InterPro" id="IPR002867">
    <property type="entry name" value="IBR_dom"/>
</dbReference>
<keyword evidence="7" id="KW-0833">Ubl conjugation pathway</keyword>
<comment type="catalytic activity">
    <reaction evidence="1">
        <text>[E2 ubiquitin-conjugating enzyme]-S-ubiquitinyl-L-cysteine + [acceptor protein]-L-lysine = [E2 ubiquitin-conjugating enzyme]-L-cysteine + [acceptor protein]-N(6)-ubiquitinyl-L-lysine.</text>
        <dbReference type="EC" id="2.3.2.31"/>
    </reaction>
</comment>
<dbReference type="OrthoDB" id="10009520at2759"/>
<dbReference type="GO" id="GO:0008270">
    <property type="term" value="F:zinc ion binding"/>
    <property type="evidence" value="ECO:0007669"/>
    <property type="project" value="UniProtKB-KW"/>
</dbReference>
<evidence type="ECO:0000313" key="10">
    <source>
        <dbReference type="EMBL" id="GET04525.1"/>
    </source>
</evidence>
<keyword evidence="4" id="KW-0479">Metal-binding</keyword>
<evidence type="ECO:0000256" key="3">
    <source>
        <dbReference type="ARBA" id="ARBA00022679"/>
    </source>
</evidence>
<sequence length="509" mass="59954">MVCAKFRANHTMFACVGPLCDLCCSKVKGWVQKTLCKNSFLLWQLFHLTNEAKSARRRFQSMYDISDEDLTFEDSYRDSDEDVEDVEDEDDYVDDDDTDLDFTDVVAGKDHKKNYEVDFVVHSIEGIVKNQDDEVTHVSNILGIQKQHTATLLRHFHWNKERLIDRFRYLSFILILCMANDCNVIVDEETIELIVNKDIHDRYRTLLNRTYVNDKEYLRWCPVPNCEYVIECHIPHISLTSIVPTVECVCTHRFCFGCGLPDHQPSICVLVKKWIKKCDDYSETEDWISTHTKECGKCHSNIEKIGGSNYMTCCKCKYEFCWVCMGPWSKHGTSWYNCDRYDEKTIDAKYKQAESRASLERYLLYYNRFANHEQSAKLDRELYNKTEKKMVEMQQISDLSWIEVQFLKKAVDILVQCRITLKWTYVFAFYLARNDQTNVFEDNQRDLEMAVEQLLELLEKPIEAEIIAELKQQILDKTVYVGSHREGLLEDTAKGLLESRWEFQVDIKN</sequence>
<dbReference type="EC" id="2.3.2.31" evidence="2"/>
<keyword evidence="6" id="KW-0863">Zinc-finger</keyword>
<dbReference type="FunFam" id="1.20.120.1750:FF:000007">
    <property type="entry name" value="RBR-type E3 ubiquitin transferase"/>
    <property type="match status" value="1"/>
</dbReference>
<dbReference type="EMBL" id="BLAL01000356">
    <property type="protein sequence ID" value="GET04525.1"/>
    <property type="molecule type" value="Genomic_DNA"/>
</dbReference>
<dbReference type="SMART" id="SM00647">
    <property type="entry name" value="IBR"/>
    <property type="match status" value="2"/>
</dbReference>
<keyword evidence="8" id="KW-0862">Zinc</keyword>
<evidence type="ECO:0000256" key="8">
    <source>
        <dbReference type="ARBA" id="ARBA00022833"/>
    </source>
</evidence>
<evidence type="ECO:0000256" key="4">
    <source>
        <dbReference type="ARBA" id="ARBA00022723"/>
    </source>
</evidence>
<dbReference type="PROSITE" id="PS51873">
    <property type="entry name" value="TRIAD"/>
    <property type="match status" value="1"/>
</dbReference>
<keyword evidence="3" id="KW-0808">Transferase</keyword>
<dbReference type="CDD" id="cd20346">
    <property type="entry name" value="BRcat_RBR_ANKIB1"/>
    <property type="match status" value="1"/>
</dbReference>
<dbReference type="InterPro" id="IPR045840">
    <property type="entry name" value="Ariadne"/>
</dbReference>
<evidence type="ECO:0000256" key="1">
    <source>
        <dbReference type="ARBA" id="ARBA00001798"/>
    </source>
</evidence>
<dbReference type="Pfam" id="PF19422">
    <property type="entry name" value="Ariadne"/>
    <property type="match status" value="1"/>
</dbReference>
<dbReference type="InterPro" id="IPR031127">
    <property type="entry name" value="E3_UB_ligase_RBR"/>
</dbReference>
<dbReference type="CDD" id="cd20356">
    <property type="entry name" value="Rcat_RBR_HHARI-like"/>
    <property type="match status" value="1"/>
</dbReference>
<dbReference type="AlphaFoldDB" id="A0A8H3R9C5"/>
<evidence type="ECO:0000256" key="5">
    <source>
        <dbReference type="ARBA" id="ARBA00022737"/>
    </source>
</evidence>
<feature type="domain" description="RING-type" evidence="9">
    <location>
        <begin position="122"/>
        <end position="342"/>
    </location>
</feature>
<dbReference type="GO" id="GO:0016567">
    <property type="term" value="P:protein ubiquitination"/>
    <property type="evidence" value="ECO:0007669"/>
    <property type="project" value="InterPro"/>
</dbReference>
<dbReference type="Pfam" id="PF21235">
    <property type="entry name" value="UBA_ARI1"/>
    <property type="match status" value="1"/>
</dbReference>
<gene>
    <name evidence="10" type="ORF">RCL2_003082700</name>
</gene>
<dbReference type="Pfam" id="PF01485">
    <property type="entry name" value="IBR"/>
    <property type="match status" value="1"/>
</dbReference>
<dbReference type="InterPro" id="IPR044066">
    <property type="entry name" value="TRIAD_supradom"/>
</dbReference>
<proteinExistence type="predicted"/>
<dbReference type="Gene3D" id="1.20.120.1750">
    <property type="match status" value="1"/>
</dbReference>
<evidence type="ECO:0000313" key="11">
    <source>
        <dbReference type="Proteomes" id="UP000615446"/>
    </source>
</evidence>
<keyword evidence="5" id="KW-0677">Repeat</keyword>
<dbReference type="SUPFAM" id="SSF57850">
    <property type="entry name" value="RING/U-box"/>
    <property type="match status" value="2"/>
</dbReference>
<accession>A0A8H3R9C5</accession>
<dbReference type="Proteomes" id="UP000615446">
    <property type="component" value="Unassembled WGS sequence"/>
</dbReference>
<comment type="caution">
    <text evidence="10">The sequence shown here is derived from an EMBL/GenBank/DDBJ whole genome shotgun (WGS) entry which is preliminary data.</text>
</comment>
<evidence type="ECO:0000256" key="7">
    <source>
        <dbReference type="ARBA" id="ARBA00022786"/>
    </source>
</evidence>
<protein>
    <recommendedName>
        <fullName evidence="2">RBR-type E3 ubiquitin transferase</fullName>
        <ecNumber evidence="2">2.3.2.31</ecNumber>
    </recommendedName>
</protein>
<dbReference type="Pfam" id="PF22191">
    <property type="entry name" value="IBR_1"/>
    <property type="match status" value="1"/>
</dbReference>
<name>A0A8H3R9C5_9GLOM</name>